<evidence type="ECO:0000256" key="1">
    <source>
        <dbReference type="SAM" id="Phobius"/>
    </source>
</evidence>
<dbReference type="EMBL" id="UINC01004411">
    <property type="protein sequence ID" value="SVA14127.1"/>
    <property type="molecule type" value="Genomic_DNA"/>
</dbReference>
<organism evidence="2">
    <name type="scientific">marine metagenome</name>
    <dbReference type="NCBI Taxonomy" id="408172"/>
    <lineage>
        <taxon>unclassified sequences</taxon>
        <taxon>metagenomes</taxon>
        <taxon>ecological metagenomes</taxon>
    </lineage>
</organism>
<accession>A0A381TH82</accession>
<dbReference type="AlphaFoldDB" id="A0A381TH82"/>
<evidence type="ECO:0000313" key="2">
    <source>
        <dbReference type="EMBL" id="SVA14127.1"/>
    </source>
</evidence>
<sequence length="158" mass="18015">MNFKQTSQGVTFIEVMTATVIISIACIGLLMGVVHARSELHSLQVKERATEELLNYMEYWKGRVADGNLSPSERAGDPDGDDVYLVGALGKKNSIQAKLYYDLDRLDRFNDFGSTDFTRYELECWIRWNDRFITPPGSYAGDVVQERRLSTVMTEFEI</sequence>
<protein>
    <recommendedName>
        <fullName evidence="3">Prepilin-type N-terminal cleavage/methylation domain-containing protein</fullName>
    </recommendedName>
</protein>
<keyword evidence="1" id="KW-0472">Membrane</keyword>
<name>A0A381TH82_9ZZZZ</name>
<feature type="transmembrane region" description="Helical" evidence="1">
    <location>
        <begin position="12"/>
        <end position="34"/>
    </location>
</feature>
<proteinExistence type="predicted"/>
<keyword evidence="1" id="KW-1133">Transmembrane helix</keyword>
<gene>
    <name evidence="2" type="ORF">METZ01_LOCUS66981</name>
</gene>
<dbReference type="PROSITE" id="PS51257">
    <property type="entry name" value="PROKAR_LIPOPROTEIN"/>
    <property type="match status" value="1"/>
</dbReference>
<evidence type="ECO:0008006" key="3">
    <source>
        <dbReference type="Google" id="ProtNLM"/>
    </source>
</evidence>
<reference evidence="2" key="1">
    <citation type="submission" date="2018-05" db="EMBL/GenBank/DDBJ databases">
        <authorList>
            <person name="Lanie J.A."/>
            <person name="Ng W.-L."/>
            <person name="Kazmierczak K.M."/>
            <person name="Andrzejewski T.M."/>
            <person name="Davidsen T.M."/>
            <person name="Wayne K.J."/>
            <person name="Tettelin H."/>
            <person name="Glass J.I."/>
            <person name="Rusch D."/>
            <person name="Podicherti R."/>
            <person name="Tsui H.-C.T."/>
            <person name="Winkler M.E."/>
        </authorList>
    </citation>
    <scope>NUCLEOTIDE SEQUENCE</scope>
</reference>
<keyword evidence="1" id="KW-0812">Transmembrane</keyword>